<sequence length="60" mass="7505">MELSELLYEFCFYEGKQLKLTSQWRMSYDILFSSVKRRQSIEILKYLLIILHTWYCKRDF</sequence>
<comment type="caution">
    <text evidence="1">The sequence shown here is derived from an EMBL/GenBank/DDBJ whole genome shotgun (WGS) entry which is preliminary data.</text>
</comment>
<evidence type="ECO:0000313" key="1">
    <source>
        <dbReference type="EMBL" id="KRY83420.1"/>
    </source>
</evidence>
<organism evidence="1 2">
    <name type="scientific">Trichinella pseudospiralis</name>
    <name type="common">Parasitic roundworm</name>
    <dbReference type="NCBI Taxonomy" id="6337"/>
    <lineage>
        <taxon>Eukaryota</taxon>
        <taxon>Metazoa</taxon>
        <taxon>Ecdysozoa</taxon>
        <taxon>Nematoda</taxon>
        <taxon>Enoplea</taxon>
        <taxon>Dorylaimia</taxon>
        <taxon>Trichinellida</taxon>
        <taxon>Trichinellidae</taxon>
        <taxon>Trichinella</taxon>
    </lineage>
</organism>
<dbReference type="Proteomes" id="UP000054995">
    <property type="component" value="Unassembled WGS sequence"/>
</dbReference>
<dbReference type="EMBL" id="JYDT01000141">
    <property type="protein sequence ID" value="KRY83420.1"/>
    <property type="molecule type" value="Genomic_DNA"/>
</dbReference>
<gene>
    <name evidence="1" type="ORF">T4D_8418</name>
</gene>
<proteinExistence type="predicted"/>
<keyword evidence="2" id="KW-1185">Reference proteome</keyword>
<protein>
    <submittedName>
        <fullName evidence="1">Uncharacterized protein</fullName>
    </submittedName>
</protein>
<evidence type="ECO:0000313" key="2">
    <source>
        <dbReference type="Proteomes" id="UP000054995"/>
    </source>
</evidence>
<reference evidence="1 2" key="1">
    <citation type="submission" date="2015-01" db="EMBL/GenBank/DDBJ databases">
        <title>Evolution of Trichinella species and genotypes.</title>
        <authorList>
            <person name="Korhonen P.K."/>
            <person name="Edoardo P."/>
            <person name="Giuseppe L.R."/>
            <person name="Gasser R.B."/>
        </authorList>
    </citation>
    <scope>NUCLEOTIDE SEQUENCE [LARGE SCALE GENOMIC DNA]</scope>
    <source>
        <strain evidence="1">ISS470</strain>
    </source>
</reference>
<accession>A0A0V1FBW3</accession>
<name>A0A0V1FBW3_TRIPS</name>